<dbReference type="Gene3D" id="3.30.40.10">
    <property type="entry name" value="Zinc/RING finger domain, C3HC4 (zinc finger)"/>
    <property type="match status" value="2"/>
</dbReference>
<dbReference type="GO" id="GO:0005164">
    <property type="term" value="F:tumor necrosis factor receptor binding"/>
    <property type="evidence" value="ECO:0007669"/>
    <property type="project" value="TreeGrafter"/>
</dbReference>
<dbReference type="EMBL" id="JABSTR010000439">
    <property type="protein sequence ID" value="KAH9382830.1"/>
    <property type="molecule type" value="Genomic_DNA"/>
</dbReference>
<keyword evidence="1" id="KW-0479">Metal-binding</keyword>
<dbReference type="AlphaFoldDB" id="A0A9J6H547"/>
<dbReference type="VEuPathDB" id="VectorBase:HLOH_053101"/>
<proteinExistence type="predicted"/>
<dbReference type="GO" id="GO:0009898">
    <property type="term" value="C:cytoplasmic side of plasma membrane"/>
    <property type="evidence" value="ECO:0007669"/>
    <property type="project" value="TreeGrafter"/>
</dbReference>
<keyword evidence="3" id="KW-0862">Zinc</keyword>
<dbReference type="PANTHER" id="PTHR10131">
    <property type="entry name" value="TNF RECEPTOR ASSOCIATED FACTOR"/>
    <property type="match status" value="1"/>
</dbReference>
<dbReference type="Gene3D" id="2.60.210.10">
    <property type="entry name" value="Apoptosis, Tumor Necrosis Factor Receptor Associated Protein 2, Chain A"/>
    <property type="match status" value="1"/>
</dbReference>
<organism evidence="5 6">
    <name type="scientific">Haemaphysalis longicornis</name>
    <name type="common">Bush tick</name>
    <dbReference type="NCBI Taxonomy" id="44386"/>
    <lineage>
        <taxon>Eukaryota</taxon>
        <taxon>Metazoa</taxon>
        <taxon>Ecdysozoa</taxon>
        <taxon>Arthropoda</taxon>
        <taxon>Chelicerata</taxon>
        <taxon>Arachnida</taxon>
        <taxon>Acari</taxon>
        <taxon>Parasitiformes</taxon>
        <taxon>Ixodida</taxon>
        <taxon>Ixodoidea</taxon>
        <taxon>Ixodidae</taxon>
        <taxon>Haemaphysalinae</taxon>
        <taxon>Haemaphysalis</taxon>
    </lineage>
</organism>
<feature type="domain" description="TRAF1-6 MATH" evidence="4">
    <location>
        <begin position="370"/>
        <end position="477"/>
    </location>
</feature>
<evidence type="ECO:0000313" key="6">
    <source>
        <dbReference type="Proteomes" id="UP000821853"/>
    </source>
</evidence>
<comment type="caution">
    <text evidence="5">The sequence shown here is derived from an EMBL/GenBank/DDBJ whole genome shotgun (WGS) entry which is preliminary data.</text>
</comment>
<sequence length="482" mass="53032">MALESAQTVFGFGCTLDWRPTVFVNGIPSNRVCSACGLVPSNIALLPCRHLLCQSCYDRCASNGSRCCLDGEAILADDVLWSATSADSILGRNIRCWNSPLGCGVTGPVSEVLQHFNTDCEHHTVTCPCCRGSVAHKDIVNHLASGVCGPTSGTEIVAGEIVDSGIMGITSALSNLDAKVSLLQRSIEENLESMASGSVRMLAQEVTAESPILESVQCLENTLTEGAQLCRCALDDARATLQNDIAIVASSLQGIKNEFGLLNASLNQTFEEKSSETLALCTNIKRSIDRLETAVAGERKQMREKLGTIEKIMQDRLRIEAASVSDLPLERRLLVSKALEWSIEPWSEAKMESHVRSSAFVHPPHGGYFYGYHIRPCALVKGVALLQSLLLGYEVCRGECDQLVTWPMKKNLRITLLHPERNHSDMTIVEDCISERPGICAPYIHCRRELAARWVKKEMKVKEIEESHYLKDNKISLRFEVL</sequence>
<gene>
    <name evidence="5" type="ORF">HPB48_023392</name>
</gene>
<dbReference type="SUPFAM" id="SSF49599">
    <property type="entry name" value="TRAF domain-like"/>
    <property type="match status" value="1"/>
</dbReference>
<dbReference type="Pfam" id="PF21355">
    <property type="entry name" value="TRAF-mep_MATH"/>
    <property type="match status" value="1"/>
</dbReference>
<evidence type="ECO:0000256" key="3">
    <source>
        <dbReference type="ARBA" id="ARBA00022833"/>
    </source>
</evidence>
<dbReference type="InterPro" id="IPR049342">
    <property type="entry name" value="TRAF1-6_MATH_dom"/>
</dbReference>
<evidence type="ECO:0000256" key="2">
    <source>
        <dbReference type="ARBA" id="ARBA00022771"/>
    </source>
</evidence>
<dbReference type="GO" id="GO:0043122">
    <property type="term" value="P:regulation of canonical NF-kappaB signal transduction"/>
    <property type="evidence" value="ECO:0007669"/>
    <property type="project" value="TreeGrafter"/>
</dbReference>
<dbReference type="GO" id="GO:0008270">
    <property type="term" value="F:zinc ion binding"/>
    <property type="evidence" value="ECO:0007669"/>
    <property type="project" value="UniProtKB-KW"/>
</dbReference>
<dbReference type="InterPro" id="IPR013083">
    <property type="entry name" value="Znf_RING/FYVE/PHD"/>
</dbReference>
<dbReference type="SUPFAM" id="SSF57850">
    <property type="entry name" value="RING/U-box"/>
    <property type="match status" value="1"/>
</dbReference>
<dbReference type="OMA" id="MTIVEDC"/>
<dbReference type="CDD" id="cd16449">
    <property type="entry name" value="RING-HC"/>
    <property type="match status" value="1"/>
</dbReference>
<evidence type="ECO:0000256" key="1">
    <source>
        <dbReference type="ARBA" id="ARBA00022723"/>
    </source>
</evidence>
<keyword evidence="6" id="KW-1185">Reference proteome</keyword>
<accession>A0A9J6H547</accession>
<protein>
    <recommendedName>
        <fullName evidence="4">TRAF1-6 MATH domain-containing protein</fullName>
    </recommendedName>
</protein>
<dbReference type="OrthoDB" id="6511748at2759"/>
<reference evidence="5 6" key="1">
    <citation type="journal article" date="2020" name="Cell">
        <title>Large-Scale Comparative Analyses of Tick Genomes Elucidate Their Genetic Diversity and Vector Capacities.</title>
        <authorList>
            <consortium name="Tick Genome and Microbiome Consortium (TIGMIC)"/>
            <person name="Jia N."/>
            <person name="Wang J."/>
            <person name="Shi W."/>
            <person name="Du L."/>
            <person name="Sun Y."/>
            <person name="Zhan W."/>
            <person name="Jiang J.F."/>
            <person name="Wang Q."/>
            <person name="Zhang B."/>
            <person name="Ji P."/>
            <person name="Bell-Sakyi L."/>
            <person name="Cui X.M."/>
            <person name="Yuan T.T."/>
            <person name="Jiang B.G."/>
            <person name="Yang W.F."/>
            <person name="Lam T.T."/>
            <person name="Chang Q.C."/>
            <person name="Ding S.J."/>
            <person name="Wang X.J."/>
            <person name="Zhu J.G."/>
            <person name="Ruan X.D."/>
            <person name="Zhao L."/>
            <person name="Wei J.T."/>
            <person name="Ye R.Z."/>
            <person name="Que T.C."/>
            <person name="Du C.H."/>
            <person name="Zhou Y.H."/>
            <person name="Cheng J.X."/>
            <person name="Dai P.F."/>
            <person name="Guo W.B."/>
            <person name="Han X.H."/>
            <person name="Huang E.J."/>
            <person name="Li L.F."/>
            <person name="Wei W."/>
            <person name="Gao Y.C."/>
            <person name="Liu J.Z."/>
            <person name="Shao H.Z."/>
            <person name="Wang X."/>
            <person name="Wang C.C."/>
            <person name="Yang T.C."/>
            <person name="Huo Q.B."/>
            <person name="Li W."/>
            <person name="Chen H.Y."/>
            <person name="Chen S.E."/>
            <person name="Zhou L.G."/>
            <person name="Ni X.B."/>
            <person name="Tian J.H."/>
            <person name="Sheng Y."/>
            <person name="Liu T."/>
            <person name="Pan Y.S."/>
            <person name="Xia L.Y."/>
            <person name="Li J."/>
            <person name="Zhao F."/>
            <person name="Cao W.C."/>
        </authorList>
    </citation>
    <scope>NUCLEOTIDE SEQUENCE [LARGE SCALE GENOMIC DNA]</scope>
    <source>
        <strain evidence="5">HaeL-2018</strain>
    </source>
</reference>
<evidence type="ECO:0000259" key="4">
    <source>
        <dbReference type="Pfam" id="PF21355"/>
    </source>
</evidence>
<evidence type="ECO:0000313" key="5">
    <source>
        <dbReference type="EMBL" id="KAH9382830.1"/>
    </source>
</evidence>
<dbReference type="InterPro" id="IPR008974">
    <property type="entry name" value="TRAF-like"/>
</dbReference>
<dbReference type="Proteomes" id="UP000821853">
    <property type="component" value="Unassembled WGS sequence"/>
</dbReference>
<keyword evidence="2" id="KW-0863">Zinc-finger</keyword>
<dbReference type="PROSITE" id="PS00518">
    <property type="entry name" value="ZF_RING_1"/>
    <property type="match status" value="1"/>
</dbReference>
<name>A0A9J6H547_HAELO</name>
<dbReference type="InterPro" id="IPR017907">
    <property type="entry name" value="Znf_RING_CS"/>
</dbReference>
<dbReference type="PANTHER" id="PTHR10131:SF138">
    <property type="entry name" value="RE66324P"/>
    <property type="match status" value="1"/>
</dbReference>